<dbReference type="Gene3D" id="2.170.130.10">
    <property type="entry name" value="TonB-dependent receptor, plug domain"/>
    <property type="match status" value="1"/>
</dbReference>
<keyword evidence="3 11" id="KW-0813">Transport</keyword>
<dbReference type="PANTHER" id="PTHR30069:SF29">
    <property type="entry name" value="HEMOGLOBIN AND HEMOGLOBIN-HAPTOGLOBIN-BINDING PROTEIN 1-RELATED"/>
    <property type="match status" value="1"/>
</dbReference>
<sequence length="674" mass="75646">MCLSRFSLVLLFIRMAILWTIANTIGFGAELDELIDLPLEQLMNIEVYSASKFPQKKIDAPALVSIVTAQDIQDYGYRTLGEILNSIRGLYTHYDYNYSYLGARGFSPSGDYNSKILLLIDGYRTNDPAADQASLGTDFLLDVDLIDRVEYVSGPGSALYGNNAFFGVVNVITKDGTHYQGGELSGQYGSFGYNKERGTYGKQFDNGANLLLSGSRQSADGQNLVFPEFNAPDSNSGRVAHADGDRADRLFGKLSYRGFKFEGGFVNRKKEIPTASFGQLLGVGGSFTLDQQYFIDLSYNGSLSESLDLYAHAYSGSHDYDGDYIYSPPTLNKDRGRANWAGTELKFVSTYFDRHKLVFGGEYQNNFNLEAANFDVNPYLAYTESDVHNYRYGFYAQDDVNIFHDLTLDAGLRYDYYSTFGDTVNPRVALIYKPWDSTAFKLLYGTAFRAPNAYELYYASGGSRSNPDLQPEKIATYEVVIEYQPSNRLRMAASGFRYEITDLINLTTDNDQLIFRNQDKANAWGTEAEIEYFWENGTRLRGSYTWVDVKQQGVLIDGTPPNSPGNLVKLNLSLPLWDKAFRLGTQFLYTGGRKTLPGRGKSLEAYPVIDLTLRTDQLFKGQLKDFEVSASVYNLFDQTYFGVAGEEHCDNLGACLNGIPQLGRNFRAMLNYRF</sequence>
<keyword evidence="9" id="KW-0675">Receptor</keyword>
<protein>
    <submittedName>
        <fullName evidence="15">Iron complex outermembrane recepter protein</fullName>
    </submittedName>
</protein>
<feature type="domain" description="TonB-dependent receptor plug" evidence="14">
    <location>
        <begin position="57"/>
        <end position="168"/>
    </location>
</feature>
<reference evidence="15 16" key="1">
    <citation type="submission" date="2016-12" db="EMBL/GenBank/DDBJ databases">
        <authorList>
            <person name="Song W.-J."/>
            <person name="Kurnit D.M."/>
        </authorList>
    </citation>
    <scope>NUCLEOTIDE SEQUENCE [LARGE SCALE GENOMIC DNA]</scope>
    <source>
        <strain evidence="15 16">175</strain>
    </source>
</reference>
<comment type="subcellular location">
    <subcellularLocation>
        <location evidence="1 11">Cell outer membrane</location>
        <topology evidence="1 11">Multi-pass membrane protein</topology>
    </subcellularLocation>
</comment>
<keyword evidence="16" id="KW-1185">Reference proteome</keyword>
<dbReference type="Proteomes" id="UP000192923">
    <property type="component" value="Unassembled WGS sequence"/>
</dbReference>
<dbReference type="CDD" id="cd01347">
    <property type="entry name" value="ligand_gated_channel"/>
    <property type="match status" value="1"/>
</dbReference>
<dbReference type="InterPro" id="IPR012910">
    <property type="entry name" value="Plug_dom"/>
</dbReference>
<evidence type="ECO:0000256" key="1">
    <source>
        <dbReference type="ARBA" id="ARBA00004571"/>
    </source>
</evidence>
<dbReference type="OrthoDB" id="9815954at2"/>
<dbReference type="PANTHER" id="PTHR30069">
    <property type="entry name" value="TONB-DEPENDENT OUTER MEMBRANE RECEPTOR"/>
    <property type="match status" value="1"/>
</dbReference>
<dbReference type="InterPro" id="IPR036942">
    <property type="entry name" value="Beta-barrel_TonB_sf"/>
</dbReference>
<accession>A0A1Y6CVR4</accession>
<dbReference type="Pfam" id="PF07715">
    <property type="entry name" value="Plug"/>
    <property type="match status" value="1"/>
</dbReference>
<dbReference type="STRING" id="1760988.SAMN02949497_2082"/>
<feature type="domain" description="TonB-dependent receptor-like beta-barrel" evidence="13">
    <location>
        <begin position="281"/>
        <end position="635"/>
    </location>
</feature>
<name>A0A1Y6CVR4_9GAMM</name>
<evidence type="ECO:0000313" key="16">
    <source>
        <dbReference type="Proteomes" id="UP000192923"/>
    </source>
</evidence>
<dbReference type="Gene3D" id="2.40.170.20">
    <property type="entry name" value="TonB-dependent receptor, beta-barrel domain"/>
    <property type="match status" value="1"/>
</dbReference>
<evidence type="ECO:0000256" key="12">
    <source>
        <dbReference type="RuleBase" id="RU003357"/>
    </source>
</evidence>
<evidence type="ECO:0000256" key="7">
    <source>
        <dbReference type="ARBA" id="ARBA00023077"/>
    </source>
</evidence>
<dbReference type="InterPro" id="IPR039426">
    <property type="entry name" value="TonB-dep_rcpt-like"/>
</dbReference>
<keyword evidence="5 11" id="KW-0812">Transmembrane</keyword>
<dbReference type="Pfam" id="PF00593">
    <property type="entry name" value="TonB_dep_Rec_b-barrel"/>
    <property type="match status" value="1"/>
</dbReference>
<keyword evidence="4 11" id="KW-1134">Transmembrane beta strand</keyword>
<dbReference type="SUPFAM" id="SSF56935">
    <property type="entry name" value="Porins"/>
    <property type="match status" value="1"/>
</dbReference>
<keyword evidence="10 11" id="KW-0998">Cell outer membrane</keyword>
<gene>
    <name evidence="15" type="ORF">SAMN02949497_2082</name>
</gene>
<dbReference type="GO" id="GO:0015344">
    <property type="term" value="F:siderophore uptake transmembrane transporter activity"/>
    <property type="evidence" value="ECO:0007669"/>
    <property type="project" value="TreeGrafter"/>
</dbReference>
<dbReference type="InterPro" id="IPR000531">
    <property type="entry name" value="Beta-barrel_TonB"/>
</dbReference>
<proteinExistence type="inferred from homology"/>
<keyword evidence="6" id="KW-0732">Signal</keyword>
<organism evidence="15 16">
    <name type="scientific">Methylomagnum ishizawai</name>
    <dbReference type="NCBI Taxonomy" id="1760988"/>
    <lineage>
        <taxon>Bacteria</taxon>
        <taxon>Pseudomonadati</taxon>
        <taxon>Pseudomonadota</taxon>
        <taxon>Gammaproteobacteria</taxon>
        <taxon>Methylococcales</taxon>
        <taxon>Methylococcaceae</taxon>
        <taxon>Methylomagnum</taxon>
    </lineage>
</organism>
<evidence type="ECO:0000256" key="2">
    <source>
        <dbReference type="ARBA" id="ARBA00008143"/>
    </source>
</evidence>
<evidence type="ECO:0000259" key="14">
    <source>
        <dbReference type="Pfam" id="PF07715"/>
    </source>
</evidence>
<dbReference type="GO" id="GO:0044718">
    <property type="term" value="P:siderophore transmembrane transport"/>
    <property type="evidence" value="ECO:0007669"/>
    <property type="project" value="TreeGrafter"/>
</dbReference>
<dbReference type="AlphaFoldDB" id="A0A1Y6CVR4"/>
<evidence type="ECO:0000256" key="6">
    <source>
        <dbReference type="ARBA" id="ARBA00022729"/>
    </source>
</evidence>
<dbReference type="PROSITE" id="PS52016">
    <property type="entry name" value="TONB_DEPENDENT_REC_3"/>
    <property type="match status" value="1"/>
</dbReference>
<evidence type="ECO:0000259" key="13">
    <source>
        <dbReference type="Pfam" id="PF00593"/>
    </source>
</evidence>
<comment type="similarity">
    <text evidence="2">Belongs to the TonB-dependent receptor family. Hemoglobin/haptoglobin binding protein subfamily.</text>
</comment>
<evidence type="ECO:0000256" key="8">
    <source>
        <dbReference type="ARBA" id="ARBA00023136"/>
    </source>
</evidence>
<evidence type="ECO:0000256" key="11">
    <source>
        <dbReference type="PROSITE-ProRule" id="PRU01360"/>
    </source>
</evidence>
<evidence type="ECO:0000256" key="9">
    <source>
        <dbReference type="ARBA" id="ARBA00023170"/>
    </source>
</evidence>
<evidence type="ECO:0000256" key="10">
    <source>
        <dbReference type="ARBA" id="ARBA00023237"/>
    </source>
</evidence>
<evidence type="ECO:0000313" key="15">
    <source>
        <dbReference type="EMBL" id="SMF94749.1"/>
    </source>
</evidence>
<evidence type="ECO:0000256" key="3">
    <source>
        <dbReference type="ARBA" id="ARBA00022448"/>
    </source>
</evidence>
<evidence type="ECO:0000256" key="4">
    <source>
        <dbReference type="ARBA" id="ARBA00022452"/>
    </source>
</evidence>
<keyword evidence="8 11" id="KW-0472">Membrane</keyword>
<dbReference type="InterPro" id="IPR037066">
    <property type="entry name" value="Plug_dom_sf"/>
</dbReference>
<evidence type="ECO:0000256" key="5">
    <source>
        <dbReference type="ARBA" id="ARBA00022692"/>
    </source>
</evidence>
<keyword evidence="7 12" id="KW-0798">TonB box</keyword>
<dbReference type="GO" id="GO:0009279">
    <property type="term" value="C:cell outer membrane"/>
    <property type="evidence" value="ECO:0007669"/>
    <property type="project" value="UniProtKB-SubCell"/>
</dbReference>
<dbReference type="EMBL" id="FXAM01000001">
    <property type="protein sequence ID" value="SMF94749.1"/>
    <property type="molecule type" value="Genomic_DNA"/>
</dbReference>